<reference evidence="1" key="1">
    <citation type="submission" date="2022-05" db="EMBL/GenBank/DDBJ databases">
        <title>The Musa troglodytarum L. genome provides insights into the mechanism of non-climacteric behaviour and enrichment of carotenoids.</title>
        <authorList>
            <person name="Wang J."/>
        </authorList>
    </citation>
    <scope>NUCLEOTIDE SEQUENCE</scope>
    <source>
        <tissue evidence="1">Leaf</tissue>
    </source>
</reference>
<keyword evidence="2" id="KW-1185">Reference proteome</keyword>
<accession>A0A9E7FJU5</accession>
<dbReference type="AlphaFoldDB" id="A0A9E7FJU5"/>
<dbReference type="EMBL" id="CP097506">
    <property type="protein sequence ID" value="URD97013.1"/>
    <property type="molecule type" value="Genomic_DNA"/>
</dbReference>
<dbReference type="Proteomes" id="UP001055439">
    <property type="component" value="Chromosome 4"/>
</dbReference>
<evidence type="ECO:0000313" key="1">
    <source>
        <dbReference type="EMBL" id="URD97013.1"/>
    </source>
</evidence>
<name>A0A9E7FJU5_9LILI</name>
<organism evidence="1 2">
    <name type="scientific">Musa troglodytarum</name>
    <name type="common">fe'i banana</name>
    <dbReference type="NCBI Taxonomy" id="320322"/>
    <lineage>
        <taxon>Eukaryota</taxon>
        <taxon>Viridiplantae</taxon>
        <taxon>Streptophyta</taxon>
        <taxon>Embryophyta</taxon>
        <taxon>Tracheophyta</taxon>
        <taxon>Spermatophyta</taxon>
        <taxon>Magnoliopsida</taxon>
        <taxon>Liliopsida</taxon>
        <taxon>Zingiberales</taxon>
        <taxon>Musaceae</taxon>
        <taxon>Musa</taxon>
    </lineage>
</organism>
<sequence length="75" mass="8826">MPLPATSISTQIGLIPGEDHHRTEGFFNMLRISPRISPPSYRGCCGRRTAEMSRWNAWDLGLLRIWDRRRRMIWT</sequence>
<proteinExistence type="predicted"/>
<evidence type="ECO:0000313" key="2">
    <source>
        <dbReference type="Proteomes" id="UP001055439"/>
    </source>
</evidence>
<gene>
    <name evidence="1" type="ORF">MUK42_37413</name>
</gene>
<protein>
    <submittedName>
        <fullName evidence="1">Uncharacterized protein</fullName>
    </submittedName>
</protein>